<dbReference type="InterPro" id="IPR037171">
    <property type="entry name" value="NagB/RpiA_transferase-like"/>
</dbReference>
<organism evidence="2 3">
    <name type="scientific">Megamonas funiformis</name>
    <dbReference type="NCBI Taxonomy" id="437897"/>
    <lineage>
        <taxon>Bacteria</taxon>
        <taxon>Bacillati</taxon>
        <taxon>Bacillota</taxon>
        <taxon>Negativicutes</taxon>
        <taxon>Selenomonadales</taxon>
        <taxon>Selenomonadaceae</taxon>
        <taxon>Megamonas</taxon>
    </lineage>
</organism>
<dbReference type="Proteomes" id="UP001198190">
    <property type="component" value="Unassembled WGS sequence"/>
</dbReference>
<dbReference type="RefSeq" id="WP_008538402.1">
    <property type="nucleotide sequence ID" value="NZ_CATXHE010000001.1"/>
</dbReference>
<dbReference type="Gene3D" id="3.40.50.10420">
    <property type="entry name" value="NagB/RpiA/CoA transferase-like"/>
    <property type="match status" value="1"/>
</dbReference>
<dbReference type="InterPro" id="IPR003741">
    <property type="entry name" value="LUD_dom"/>
</dbReference>
<dbReference type="InterPro" id="IPR024185">
    <property type="entry name" value="FTHF_cligase-like_sf"/>
</dbReference>
<evidence type="ECO:0000313" key="3">
    <source>
        <dbReference type="Proteomes" id="UP001198190"/>
    </source>
</evidence>
<reference evidence="2" key="1">
    <citation type="submission" date="2021-10" db="EMBL/GenBank/DDBJ databases">
        <title>Collection of gut derived symbiotic bacterial strains cultured from healthy donors.</title>
        <authorList>
            <person name="Lin H."/>
            <person name="Littmann E."/>
            <person name="Claire K."/>
            <person name="Pamer E."/>
        </authorList>
    </citation>
    <scope>NUCLEOTIDE SEQUENCE</scope>
    <source>
        <strain evidence="2">MSK.7.16</strain>
    </source>
</reference>
<accession>A0AAW4U2C2</accession>
<dbReference type="GeneID" id="62778185"/>
<feature type="domain" description="LUD" evidence="1">
    <location>
        <begin position="24"/>
        <end position="192"/>
    </location>
</feature>
<name>A0AAW4U2C2_9FIRM</name>
<dbReference type="PANTHER" id="PTHR43682">
    <property type="entry name" value="LACTATE UTILIZATION PROTEIN C"/>
    <property type="match status" value="1"/>
</dbReference>
<proteinExistence type="predicted"/>
<evidence type="ECO:0000313" key="2">
    <source>
        <dbReference type="EMBL" id="MCB6827358.1"/>
    </source>
</evidence>
<gene>
    <name evidence="2" type="ORF">LIY65_01525</name>
</gene>
<sequence>MEKICHDWKHLLDKDFTNGKYWNDFAENAQNASVEIKIVKSYKDAIADILKIAKATDAKMIAGVGADECEELADVYAEVNKSFKVYTDKFDIVKNKNELDIGITLGEFGVGETGSICVDNYAYEARIASMLPLINIIFMPKNYIVNNMQDAFDVLAKVFWKGYSGFVTGPSRTSDIERVLTLGVHGPSRVILFAIEDDKR</sequence>
<dbReference type="AlphaFoldDB" id="A0AAW4U2C2"/>
<dbReference type="EMBL" id="JAJCGD010000002">
    <property type="protein sequence ID" value="MCB6827358.1"/>
    <property type="molecule type" value="Genomic_DNA"/>
</dbReference>
<protein>
    <submittedName>
        <fullName evidence="2">Lactate utilization protein</fullName>
    </submittedName>
</protein>
<dbReference type="Pfam" id="PF02589">
    <property type="entry name" value="LUD_dom"/>
    <property type="match status" value="1"/>
</dbReference>
<dbReference type="PANTHER" id="PTHR43682:SF1">
    <property type="entry name" value="LACTATE UTILIZATION PROTEIN C"/>
    <property type="match status" value="1"/>
</dbReference>
<comment type="caution">
    <text evidence="2">The sequence shown here is derived from an EMBL/GenBank/DDBJ whole genome shotgun (WGS) entry which is preliminary data.</text>
</comment>
<evidence type="ECO:0000259" key="1">
    <source>
        <dbReference type="Pfam" id="PF02589"/>
    </source>
</evidence>
<dbReference type="SUPFAM" id="SSF100950">
    <property type="entry name" value="NagB/RpiA/CoA transferase-like"/>
    <property type="match status" value="1"/>
</dbReference>